<dbReference type="EMBL" id="VSRR010044073">
    <property type="protein sequence ID" value="MPC76728.1"/>
    <property type="molecule type" value="Genomic_DNA"/>
</dbReference>
<dbReference type="Proteomes" id="UP000324222">
    <property type="component" value="Unassembled WGS sequence"/>
</dbReference>
<sequence length="53" mass="6317">MQKRLPLSQRQFSKATETMIPVFRTVSPFDKLEILPIYHQNHRNTLENTSIFN</sequence>
<comment type="caution">
    <text evidence="1">The sequence shown here is derived from an EMBL/GenBank/DDBJ whole genome shotgun (WGS) entry which is preliminary data.</text>
</comment>
<reference evidence="1 2" key="1">
    <citation type="submission" date="2019-05" db="EMBL/GenBank/DDBJ databases">
        <title>Another draft genome of Portunus trituberculatus and its Hox gene families provides insights of decapod evolution.</title>
        <authorList>
            <person name="Jeong J.-H."/>
            <person name="Song I."/>
            <person name="Kim S."/>
            <person name="Choi T."/>
            <person name="Kim D."/>
            <person name="Ryu S."/>
            <person name="Kim W."/>
        </authorList>
    </citation>
    <scope>NUCLEOTIDE SEQUENCE [LARGE SCALE GENOMIC DNA]</scope>
    <source>
        <tissue evidence="1">Muscle</tissue>
    </source>
</reference>
<dbReference type="AlphaFoldDB" id="A0A5B7I787"/>
<evidence type="ECO:0000313" key="2">
    <source>
        <dbReference type="Proteomes" id="UP000324222"/>
    </source>
</evidence>
<name>A0A5B7I787_PORTR</name>
<keyword evidence="2" id="KW-1185">Reference proteome</keyword>
<organism evidence="1 2">
    <name type="scientific">Portunus trituberculatus</name>
    <name type="common">Swimming crab</name>
    <name type="synonym">Neptunus trituberculatus</name>
    <dbReference type="NCBI Taxonomy" id="210409"/>
    <lineage>
        <taxon>Eukaryota</taxon>
        <taxon>Metazoa</taxon>
        <taxon>Ecdysozoa</taxon>
        <taxon>Arthropoda</taxon>
        <taxon>Crustacea</taxon>
        <taxon>Multicrustacea</taxon>
        <taxon>Malacostraca</taxon>
        <taxon>Eumalacostraca</taxon>
        <taxon>Eucarida</taxon>
        <taxon>Decapoda</taxon>
        <taxon>Pleocyemata</taxon>
        <taxon>Brachyura</taxon>
        <taxon>Eubrachyura</taxon>
        <taxon>Portunoidea</taxon>
        <taxon>Portunidae</taxon>
        <taxon>Portuninae</taxon>
        <taxon>Portunus</taxon>
    </lineage>
</organism>
<proteinExistence type="predicted"/>
<protein>
    <submittedName>
        <fullName evidence="1">Uncharacterized protein</fullName>
    </submittedName>
</protein>
<gene>
    <name evidence="1" type="ORF">E2C01_071155</name>
</gene>
<evidence type="ECO:0000313" key="1">
    <source>
        <dbReference type="EMBL" id="MPC76728.1"/>
    </source>
</evidence>
<accession>A0A5B7I787</accession>